<evidence type="ECO:0000256" key="3">
    <source>
        <dbReference type="ARBA" id="ARBA00022475"/>
    </source>
</evidence>
<accession>A0A537JKM6</accession>
<dbReference type="PANTHER" id="PTHR33452:SF1">
    <property type="entry name" value="INNER MEMBRANE PROTEIN YPHA-RELATED"/>
    <property type="match status" value="1"/>
</dbReference>
<gene>
    <name evidence="8" type="ORF">E6H04_01815</name>
</gene>
<evidence type="ECO:0000256" key="6">
    <source>
        <dbReference type="ARBA" id="ARBA00023136"/>
    </source>
</evidence>
<evidence type="ECO:0000313" key="9">
    <source>
        <dbReference type="Proteomes" id="UP000320048"/>
    </source>
</evidence>
<reference evidence="8 9" key="1">
    <citation type="journal article" date="2019" name="Nat. Microbiol.">
        <title>Mediterranean grassland soil C-N compound turnover is dependent on rainfall and depth, and is mediated by genomically divergent microorganisms.</title>
        <authorList>
            <person name="Diamond S."/>
            <person name="Andeer P.F."/>
            <person name="Li Z."/>
            <person name="Crits-Christoph A."/>
            <person name="Burstein D."/>
            <person name="Anantharaman K."/>
            <person name="Lane K.R."/>
            <person name="Thomas B.C."/>
            <person name="Pan C."/>
            <person name="Northen T.R."/>
            <person name="Banfield J.F."/>
        </authorList>
    </citation>
    <scope>NUCLEOTIDE SEQUENCE [LARGE SCALE GENOMIC DNA]</scope>
    <source>
        <strain evidence="8">NP_7</strain>
    </source>
</reference>
<dbReference type="InterPro" id="IPR032808">
    <property type="entry name" value="DoxX"/>
</dbReference>
<keyword evidence="5 7" id="KW-1133">Transmembrane helix</keyword>
<sequence length="145" mass="15292">MGSGADRILLALRLLVGALFVTHGYQKVLGGVHDPSMAGFARTVQAIGFHPGVFWAWTVTLVEFVGGICLCLGLFTRLAAGLIVIEMVVAGLKVNLPRGFYWTKGGVEVPLIFIVLGLILVLAGPGALSADTLVRGRQPRSAPRA</sequence>
<evidence type="ECO:0000256" key="2">
    <source>
        <dbReference type="ARBA" id="ARBA00006679"/>
    </source>
</evidence>
<protein>
    <submittedName>
        <fullName evidence="8">DoxX family protein</fullName>
    </submittedName>
</protein>
<evidence type="ECO:0000256" key="7">
    <source>
        <dbReference type="SAM" id="Phobius"/>
    </source>
</evidence>
<organism evidence="8 9">
    <name type="scientific">Candidatus Segetimicrobium genomatis</name>
    <dbReference type="NCBI Taxonomy" id="2569760"/>
    <lineage>
        <taxon>Bacteria</taxon>
        <taxon>Bacillati</taxon>
        <taxon>Candidatus Sysuimicrobiota</taxon>
        <taxon>Candidatus Sysuimicrobiia</taxon>
        <taxon>Candidatus Sysuimicrobiales</taxon>
        <taxon>Candidatus Segetimicrobiaceae</taxon>
        <taxon>Candidatus Segetimicrobium</taxon>
    </lineage>
</organism>
<feature type="transmembrane region" description="Helical" evidence="7">
    <location>
        <begin position="109"/>
        <end position="134"/>
    </location>
</feature>
<feature type="transmembrane region" description="Helical" evidence="7">
    <location>
        <begin position="64"/>
        <end position="89"/>
    </location>
</feature>
<dbReference type="InterPro" id="IPR051907">
    <property type="entry name" value="DoxX-like_oxidoreductase"/>
</dbReference>
<comment type="caution">
    <text evidence="8">The sequence shown here is derived from an EMBL/GenBank/DDBJ whole genome shotgun (WGS) entry which is preliminary data.</text>
</comment>
<evidence type="ECO:0000256" key="5">
    <source>
        <dbReference type="ARBA" id="ARBA00022989"/>
    </source>
</evidence>
<evidence type="ECO:0000313" key="8">
    <source>
        <dbReference type="EMBL" id="TMI84105.1"/>
    </source>
</evidence>
<evidence type="ECO:0000256" key="4">
    <source>
        <dbReference type="ARBA" id="ARBA00022692"/>
    </source>
</evidence>
<name>A0A537JKM6_9BACT</name>
<keyword evidence="4 7" id="KW-0812">Transmembrane</keyword>
<comment type="similarity">
    <text evidence="2">Belongs to the DoxX family.</text>
</comment>
<dbReference type="AlphaFoldDB" id="A0A537JKM6"/>
<comment type="subcellular location">
    <subcellularLocation>
        <location evidence="1">Cell membrane</location>
        <topology evidence="1">Multi-pass membrane protein</topology>
    </subcellularLocation>
</comment>
<keyword evidence="6 7" id="KW-0472">Membrane</keyword>
<evidence type="ECO:0000256" key="1">
    <source>
        <dbReference type="ARBA" id="ARBA00004651"/>
    </source>
</evidence>
<proteinExistence type="inferred from homology"/>
<dbReference type="Proteomes" id="UP000320048">
    <property type="component" value="Unassembled WGS sequence"/>
</dbReference>
<dbReference type="GO" id="GO:0005886">
    <property type="term" value="C:plasma membrane"/>
    <property type="evidence" value="ECO:0007669"/>
    <property type="project" value="UniProtKB-SubCell"/>
</dbReference>
<dbReference type="Pfam" id="PF07681">
    <property type="entry name" value="DoxX"/>
    <property type="match status" value="1"/>
</dbReference>
<dbReference type="EMBL" id="VBAO01000046">
    <property type="protein sequence ID" value="TMI84105.1"/>
    <property type="molecule type" value="Genomic_DNA"/>
</dbReference>
<dbReference type="PANTHER" id="PTHR33452">
    <property type="entry name" value="OXIDOREDUCTASE CATD-RELATED"/>
    <property type="match status" value="1"/>
</dbReference>
<keyword evidence="3" id="KW-1003">Cell membrane</keyword>